<keyword evidence="2" id="KW-0812">Transmembrane</keyword>
<keyword evidence="2" id="KW-1133">Transmembrane helix</keyword>
<organism evidence="3 4">
    <name type="scientific">Nostoc parmelioides FACHB-3921</name>
    <dbReference type="NCBI Taxonomy" id="2692909"/>
    <lineage>
        <taxon>Bacteria</taxon>
        <taxon>Bacillati</taxon>
        <taxon>Cyanobacteriota</taxon>
        <taxon>Cyanophyceae</taxon>
        <taxon>Nostocales</taxon>
        <taxon>Nostocaceae</taxon>
        <taxon>Nostoc</taxon>
    </lineage>
</organism>
<dbReference type="RefSeq" id="WP_190568856.1">
    <property type="nucleotide sequence ID" value="NZ_JACJQL010000030.1"/>
</dbReference>
<keyword evidence="4" id="KW-1185">Reference proteome</keyword>
<dbReference type="EMBL" id="JACJQL010000030">
    <property type="protein sequence ID" value="MBD2253321.1"/>
    <property type="molecule type" value="Genomic_DNA"/>
</dbReference>
<proteinExistence type="predicted"/>
<evidence type="ECO:0000313" key="3">
    <source>
        <dbReference type="EMBL" id="MBD2253321.1"/>
    </source>
</evidence>
<reference evidence="3 4" key="1">
    <citation type="journal article" date="2020" name="ISME J.">
        <title>Comparative genomics reveals insights into cyanobacterial evolution and habitat adaptation.</title>
        <authorList>
            <person name="Chen M.Y."/>
            <person name="Teng W.K."/>
            <person name="Zhao L."/>
            <person name="Hu C.X."/>
            <person name="Zhou Y.K."/>
            <person name="Han B.P."/>
            <person name="Song L.R."/>
            <person name="Shu W.S."/>
        </authorList>
    </citation>
    <scope>NUCLEOTIDE SEQUENCE [LARGE SCALE GENOMIC DNA]</scope>
    <source>
        <strain evidence="3 4">FACHB-3921</strain>
    </source>
</reference>
<feature type="region of interest" description="Disordered" evidence="1">
    <location>
        <begin position="229"/>
        <end position="254"/>
    </location>
</feature>
<comment type="caution">
    <text evidence="3">The sequence shown here is derived from an EMBL/GenBank/DDBJ whole genome shotgun (WGS) entry which is preliminary data.</text>
</comment>
<evidence type="ECO:0000256" key="2">
    <source>
        <dbReference type="SAM" id="Phobius"/>
    </source>
</evidence>
<gene>
    <name evidence="3" type="ORF">H6G14_18730</name>
</gene>
<keyword evidence="2" id="KW-0472">Membrane</keyword>
<evidence type="ECO:0000313" key="4">
    <source>
        <dbReference type="Proteomes" id="UP000621307"/>
    </source>
</evidence>
<feature type="transmembrane region" description="Helical" evidence="2">
    <location>
        <begin position="6"/>
        <end position="24"/>
    </location>
</feature>
<name>A0ABR8BHL0_9NOSO</name>
<protein>
    <submittedName>
        <fullName evidence="3">Uncharacterized protein</fullName>
    </submittedName>
</protein>
<dbReference type="Proteomes" id="UP000621307">
    <property type="component" value="Unassembled WGS sequence"/>
</dbReference>
<feature type="compositionally biased region" description="Polar residues" evidence="1">
    <location>
        <begin position="241"/>
        <end position="253"/>
    </location>
</feature>
<sequence length="579" mass="66089">MSLPFLLNLVIGLIFIYLILSLIASEIQEILTTLLQWRAAHLKKSIEILLTGGEGTANNKKVKEIVSDLYNNPLIKNISQESKEGIEAWLRQASRFFVTFGRKNSLTLNGDEPSYMPSETFASTLMERLNLSDISQKITVFNLQRMIKFEIIVKVDDYLNNKNLNIRNETRHVLESEFEIFKSNLKVICVDLYNKKTTLLISINGIRNEIDSFIETSKLFAPSISSSSLKQDSEEQEDNPLWSQNQTLSQQNGDPDVTKLITKLKTLKNGIFYQGDYIYKNVSYNNMDELMRLLQPSPAHILDLVVGNVKFKEQEIRNLKGSYKDFPDEYEFESKTYKGFPDKFASKTYKAFQDEFGNLDKNDEMYKVYEDIKTEIGEIGKCLPDATRESLASLAKRAQVNVKYAQGQVQSVEDEIYQFKTEIQVWFDRSMERASGVYKRNAKGIAFLIGFFLAIAVNADTFHIISRLTTDSALREALTTNAELVTKDCLPTQNNKGANTEYLECVRQKVNSSISLPLGRDEANLKQQTQESKGWFYPPLRRFLGWIVSGFAIMMGAPFWFELLGKIINVRNAGKPPSS</sequence>
<accession>A0ABR8BHL0</accession>
<evidence type="ECO:0000256" key="1">
    <source>
        <dbReference type="SAM" id="MobiDB-lite"/>
    </source>
</evidence>
<feature type="transmembrane region" description="Helical" evidence="2">
    <location>
        <begin position="543"/>
        <end position="561"/>
    </location>
</feature>